<dbReference type="PANTHER" id="PTHR30203:SF25">
    <property type="entry name" value="OUTER MEMBRANE PROTEIN-RELATED"/>
    <property type="match status" value="1"/>
</dbReference>
<evidence type="ECO:0000256" key="2">
    <source>
        <dbReference type="RuleBase" id="RU362097"/>
    </source>
</evidence>
<dbReference type="InterPro" id="IPR003423">
    <property type="entry name" value="OMP_efflux"/>
</dbReference>
<dbReference type="PANTHER" id="PTHR30203">
    <property type="entry name" value="OUTER MEMBRANE CATION EFFLUX PROTEIN"/>
    <property type="match status" value="1"/>
</dbReference>
<evidence type="ECO:0000313" key="4">
    <source>
        <dbReference type="Proteomes" id="UP000610558"/>
    </source>
</evidence>
<evidence type="ECO:0000256" key="1">
    <source>
        <dbReference type="ARBA" id="ARBA00007613"/>
    </source>
</evidence>
<organism evidence="3 4">
    <name type="scientific">Spongiibacter pelagi</name>
    <dbReference type="NCBI Taxonomy" id="2760804"/>
    <lineage>
        <taxon>Bacteria</taxon>
        <taxon>Pseudomonadati</taxon>
        <taxon>Pseudomonadota</taxon>
        <taxon>Gammaproteobacteria</taxon>
        <taxon>Cellvibrionales</taxon>
        <taxon>Spongiibacteraceae</taxon>
        <taxon>Spongiibacter</taxon>
    </lineage>
</organism>
<reference evidence="3" key="1">
    <citation type="submission" date="2020-09" db="EMBL/GenBank/DDBJ databases">
        <authorList>
            <person name="Yoon J.-W."/>
        </authorList>
    </citation>
    <scope>NUCLEOTIDE SEQUENCE</scope>
    <source>
        <strain evidence="3">KMU-158</strain>
    </source>
</reference>
<dbReference type="GO" id="GO:0009279">
    <property type="term" value="C:cell outer membrane"/>
    <property type="evidence" value="ECO:0007669"/>
    <property type="project" value="UniProtKB-SubCell"/>
</dbReference>
<dbReference type="Proteomes" id="UP000610558">
    <property type="component" value="Unassembled WGS sequence"/>
</dbReference>
<evidence type="ECO:0000313" key="3">
    <source>
        <dbReference type="EMBL" id="MBD2859427.1"/>
    </source>
</evidence>
<comment type="subcellular location">
    <subcellularLocation>
        <location evidence="2">Cell outer membrane</location>
        <topology evidence="2">Lipid-anchor</topology>
    </subcellularLocation>
</comment>
<keyword evidence="2" id="KW-0472">Membrane</keyword>
<comment type="caution">
    <text evidence="3">The sequence shown here is derived from an EMBL/GenBank/DDBJ whole genome shotgun (WGS) entry which is preliminary data.</text>
</comment>
<sequence length="446" mass="46959">MKKALVILPLLLAACAVGPDYQRPDVSLSDRFIGANAAAVADVAQQRWWQDYNDPLLSTLVEQGLSQSLDVLTAIERIQQARANAKATGLSAAVSGSLDVANVRQGGDAIDGVQVIDSQQLSAALVVDLFGRVQRGREAALADLVAAKAESQTVRLAWLAELVSAYADARYYQAVKKLAENTIAAREQTAAIIRLQFEAGASTQFEVATAEALLATAKADVPRYQALFSANVFSIATLLNTSATEVFAQMEAPSEQLETPAIYELGVPADLLRNRPDVRSAEADLAAAVANVGVAQAALYPAISLSGTVGASDGLESWTFGPQLSLPIFNQVALRANRDAAESIAAQAELQWRAAVLKAVEDVQIGQSNLEHYTARSTALQQAAESYQQALAMAQENFRAGAITLLDLLDTDRNALAASLSAASAINDNAKAWAVLKIAIGAGAGE</sequence>
<comment type="similarity">
    <text evidence="1 2">Belongs to the outer membrane factor (OMF) (TC 1.B.17) family.</text>
</comment>
<dbReference type="Gene3D" id="2.20.200.10">
    <property type="entry name" value="Outer membrane efflux proteins (OEP)"/>
    <property type="match status" value="1"/>
</dbReference>
<name>A0A927GWY5_9GAMM</name>
<dbReference type="NCBIfam" id="TIGR01845">
    <property type="entry name" value="outer_NodT"/>
    <property type="match status" value="1"/>
</dbReference>
<dbReference type="RefSeq" id="WP_190765263.1">
    <property type="nucleotide sequence ID" value="NZ_JACXLD010000005.1"/>
</dbReference>
<keyword evidence="2" id="KW-1134">Transmembrane beta strand</keyword>
<dbReference type="InterPro" id="IPR010131">
    <property type="entry name" value="MdtP/NodT-like"/>
</dbReference>
<protein>
    <submittedName>
        <fullName evidence="3">Efflux transporter outer membrane subunit</fullName>
    </submittedName>
</protein>
<dbReference type="Gene3D" id="1.20.1600.10">
    <property type="entry name" value="Outer membrane efflux proteins (OEP)"/>
    <property type="match status" value="1"/>
</dbReference>
<keyword evidence="2" id="KW-0449">Lipoprotein</keyword>
<keyword evidence="2" id="KW-0564">Palmitate</keyword>
<dbReference type="GO" id="GO:0015562">
    <property type="term" value="F:efflux transmembrane transporter activity"/>
    <property type="evidence" value="ECO:0007669"/>
    <property type="project" value="InterPro"/>
</dbReference>
<accession>A0A927GWY5</accession>
<keyword evidence="2" id="KW-0812">Transmembrane</keyword>
<dbReference type="PROSITE" id="PS51257">
    <property type="entry name" value="PROKAR_LIPOPROTEIN"/>
    <property type="match status" value="1"/>
</dbReference>
<dbReference type="AlphaFoldDB" id="A0A927GWY5"/>
<dbReference type="EMBL" id="JACXLD010000005">
    <property type="protein sequence ID" value="MBD2859427.1"/>
    <property type="molecule type" value="Genomic_DNA"/>
</dbReference>
<proteinExistence type="inferred from homology"/>
<dbReference type="Pfam" id="PF02321">
    <property type="entry name" value="OEP"/>
    <property type="match status" value="2"/>
</dbReference>
<keyword evidence="4" id="KW-1185">Reference proteome</keyword>
<dbReference type="SUPFAM" id="SSF56954">
    <property type="entry name" value="Outer membrane efflux proteins (OEP)"/>
    <property type="match status" value="1"/>
</dbReference>
<gene>
    <name evidence="3" type="ORF">IB286_10460</name>
</gene>